<dbReference type="GO" id="GO:0016020">
    <property type="term" value="C:membrane"/>
    <property type="evidence" value="ECO:0007669"/>
    <property type="project" value="UniProtKB-SubCell"/>
</dbReference>
<name>A0AAD8JWB3_TARER</name>
<dbReference type="Pfam" id="PF08263">
    <property type="entry name" value="LRRNT_2"/>
    <property type="match status" value="1"/>
</dbReference>
<proteinExistence type="predicted"/>
<evidence type="ECO:0000313" key="9">
    <source>
        <dbReference type="EMBL" id="KAK1409886.1"/>
    </source>
</evidence>
<dbReference type="Pfam" id="PF13855">
    <property type="entry name" value="LRR_8"/>
    <property type="match status" value="1"/>
</dbReference>
<evidence type="ECO:0000256" key="4">
    <source>
        <dbReference type="ARBA" id="ARBA00022737"/>
    </source>
</evidence>
<keyword evidence="7" id="KW-1133">Transmembrane helix</keyword>
<dbReference type="InterPro" id="IPR032675">
    <property type="entry name" value="LRR_dom_sf"/>
</dbReference>
<keyword evidence="3" id="KW-0732">Signal</keyword>
<evidence type="ECO:0000256" key="1">
    <source>
        <dbReference type="ARBA" id="ARBA00004370"/>
    </source>
</evidence>
<protein>
    <recommendedName>
        <fullName evidence="8">Leucine-rich repeat-containing N-terminal plant-type domain-containing protein</fullName>
    </recommendedName>
</protein>
<evidence type="ECO:0000256" key="6">
    <source>
        <dbReference type="ARBA" id="ARBA00023180"/>
    </source>
</evidence>
<feature type="transmembrane region" description="Helical" evidence="7">
    <location>
        <begin position="47"/>
        <end position="64"/>
    </location>
</feature>
<sequence>MLEVNFVISPPKHYYLNLSFIFPIIPNQPLIFSHAHTTSLNKKMRTTLFITAVFVLIVVTTVNACPPSDRAALLAFKAALHEPYLGIFKSWTGPDCCNKWYGISCDPSTKRVADINLRGESEDPIFQNAHRTGYMNGSISPAICKLTRLSSVIIADWKGISGTIPKCITSLPYLRILDLIGNRISGEIPFNIGRLSRLSVLNVADNRITGRMPRSITNLSSLMHLDLRNNLISGTIPQNFGKLRMLSRALLSGNRIYGSIPYTISYIYRLSDLDLSLNRISGPIPESIGKMAVLATLNLDGNMISGKLPATLMNSSISILNLSRNAIEGYIPDVFGPRSYFMMIDLSYNKLKGPIPKSITSASYIGHLDLSHNHLCGAIPVGSWFEHLEASSFVNNDCLCGKPLKTC</sequence>
<evidence type="ECO:0000313" key="10">
    <source>
        <dbReference type="Proteomes" id="UP001229421"/>
    </source>
</evidence>
<dbReference type="FunFam" id="3.80.10.10:FF:000400">
    <property type="entry name" value="Nuclear pore complex protein NUP107"/>
    <property type="match status" value="1"/>
</dbReference>
<evidence type="ECO:0000256" key="2">
    <source>
        <dbReference type="ARBA" id="ARBA00022614"/>
    </source>
</evidence>
<keyword evidence="10" id="KW-1185">Reference proteome</keyword>
<feature type="domain" description="Leucine-rich repeat-containing N-terminal plant-type" evidence="8">
    <location>
        <begin position="67"/>
        <end position="106"/>
    </location>
</feature>
<evidence type="ECO:0000256" key="5">
    <source>
        <dbReference type="ARBA" id="ARBA00023136"/>
    </source>
</evidence>
<gene>
    <name evidence="9" type="ORF">QVD17_36415</name>
</gene>
<comment type="subcellular location">
    <subcellularLocation>
        <location evidence="1">Membrane</location>
    </subcellularLocation>
</comment>
<dbReference type="InterPro" id="IPR053211">
    <property type="entry name" value="DNA_repair-toleration"/>
</dbReference>
<accession>A0AAD8JWB3</accession>
<keyword evidence="2" id="KW-0433">Leucine-rich repeat</keyword>
<evidence type="ECO:0000256" key="7">
    <source>
        <dbReference type="SAM" id="Phobius"/>
    </source>
</evidence>
<keyword evidence="6" id="KW-0325">Glycoprotein</keyword>
<keyword evidence="4" id="KW-0677">Repeat</keyword>
<evidence type="ECO:0000256" key="3">
    <source>
        <dbReference type="ARBA" id="ARBA00022729"/>
    </source>
</evidence>
<dbReference type="Pfam" id="PF00560">
    <property type="entry name" value="LRR_1"/>
    <property type="match status" value="3"/>
</dbReference>
<keyword evidence="7" id="KW-0812">Transmembrane</keyword>
<comment type="caution">
    <text evidence="9">The sequence shown here is derived from an EMBL/GenBank/DDBJ whole genome shotgun (WGS) entry which is preliminary data.</text>
</comment>
<dbReference type="Proteomes" id="UP001229421">
    <property type="component" value="Unassembled WGS sequence"/>
</dbReference>
<dbReference type="SUPFAM" id="SSF52058">
    <property type="entry name" value="L domain-like"/>
    <property type="match status" value="1"/>
</dbReference>
<dbReference type="PANTHER" id="PTHR48060:SF7">
    <property type="entry name" value="DNA DAMAGE-REPAIR_TOLERATION PROTEIN DRT100"/>
    <property type="match status" value="1"/>
</dbReference>
<organism evidence="9 10">
    <name type="scientific">Tagetes erecta</name>
    <name type="common">African marigold</name>
    <dbReference type="NCBI Taxonomy" id="13708"/>
    <lineage>
        <taxon>Eukaryota</taxon>
        <taxon>Viridiplantae</taxon>
        <taxon>Streptophyta</taxon>
        <taxon>Embryophyta</taxon>
        <taxon>Tracheophyta</taxon>
        <taxon>Spermatophyta</taxon>
        <taxon>Magnoliopsida</taxon>
        <taxon>eudicotyledons</taxon>
        <taxon>Gunneridae</taxon>
        <taxon>Pentapetalae</taxon>
        <taxon>asterids</taxon>
        <taxon>campanulids</taxon>
        <taxon>Asterales</taxon>
        <taxon>Asteraceae</taxon>
        <taxon>Asteroideae</taxon>
        <taxon>Heliantheae alliance</taxon>
        <taxon>Tageteae</taxon>
        <taxon>Tagetes</taxon>
    </lineage>
</organism>
<reference evidence="9" key="1">
    <citation type="journal article" date="2023" name="bioRxiv">
        <title>Improved chromosome-level genome assembly for marigold (Tagetes erecta).</title>
        <authorList>
            <person name="Jiang F."/>
            <person name="Yuan L."/>
            <person name="Wang S."/>
            <person name="Wang H."/>
            <person name="Xu D."/>
            <person name="Wang A."/>
            <person name="Fan W."/>
        </authorList>
    </citation>
    <scope>NUCLEOTIDE SEQUENCE</scope>
    <source>
        <strain evidence="9">WSJ</strain>
        <tissue evidence="9">Leaf</tissue>
    </source>
</reference>
<keyword evidence="5 7" id="KW-0472">Membrane</keyword>
<dbReference type="EMBL" id="JAUHHV010000010">
    <property type="protein sequence ID" value="KAK1409886.1"/>
    <property type="molecule type" value="Genomic_DNA"/>
</dbReference>
<dbReference type="Gene3D" id="3.80.10.10">
    <property type="entry name" value="Ribonuclease Inhibitor"/>
    <property type="match status" value="2"/>
</dbReference>
<feature type="transmembrane region" description="Helical" evidence="7">
    <location>
        <begin position="14"/>
        <end position="35"/>
    </location>
</feature>
<dbReference type="FunFam" id="3.80.10.10:FF:000041">
    <property type="entry name" value="LRR receptor-like serine/threonine-protein kinase ERECTA"/>
    <property type="match status" value="1"/>
</dbReference>
<dbReference type="InterPro" id="IPR001611">
    <property type="entry name" value="Leu-rich_rpt"/>
</dbReference>
<dbReference type="InterPro" id="IPR013210">
    <property type="entry name" value="LRR_N_plant-typ"/>
</dbReference>
<dbReference type="PANTHER" id="PTHR48060">
    <property type="entry name" value="DNA DAMAGE-REPAIR/TOLERATION PROTEIN DRT100"/>
    <property type="match status" value="1"/>
</dbReference>
<dbReference type="AlphaFoldDB" id="A0AAD8JWB3"/>
<evidence type="ECO:0000259" key="8">
    <source>
        <dbReference type="Pfam" id="PF08263"/>
    </source>
</evidence>